<protein>
    <recommendedName>
        <fullName evidence="2">SET domain-containing protein</fullName>
    </recommendedName>
</protein>
<dbReference type="InterPro" id="IPR001214">
    <property type="entry name" value="SET_dom"/>
</dbReference>
<dbReference type="Gene3D" id="2.170.270.10">
    <property type="entry name" value="SET domain"/>
    <property type="match status" value="1"/>
</dbReference>
<evidence type="ECO:0000256" key="1">
    <source>
        <dbReference type="SAM" id="MobiDB-lite"/>
    </source>
</evidence>
<evidence type="ECO:0000259" key="2">
    <source>
        <dbReference type="SMART" id="SM00317"/>
    </source>
</evidence>
<feature type="domain" description="SET" evidence="2">
    <location>
        <begin position="3"/>
        <end position="105"/>
    </location>
</feature>
<feature type="region of interest" description="Disordered" evidence="1">
    <location>
        <begin position="110"/>
        <end position="175"/>
    </location>
</feature>
<dbReference type="Proteomes" id="UP001164746">
    <property type="component" value="Chromosome 14"/>
</dbReference>
<dbReference type="PANTHER" id="PTHR33480:SF1">
    <property type="entry name" value="TYR RECOMBINASE DOMAIN-CONTAINING PROTEIN"/>
    <property type="match status" value="1"/>
</dbReference>
<dbReference type="EMBL" id="CP111025">
    <property type="protein sequence ID" value="WAR26423.1"/>
    <property type="molecule type" value="Genomic_DNA"/>
</dbReference>
<dbReference type="PANTHER" id="PTHR33480">
    <property type="entry name" value="SET DOMAIN-CONTAINING PROTEIN-RELATED"/>
    <property type="match status" value="1"/>
</dbReference>
<organism evidence="3 4">
    <name type="scientific">Mya arenaria</name>
    <name type="common">Soft-shell clam</name>
    <dbReference type="NCBI Taxonomy" id="6604"/>
    <lineage>
        <taxon>Eukaryota</taxon>
        <taxon>Metazoa</taxon>
        <taxon>Spiralia</taxon>
        <taxon>Lophotrochozoa</taxon>
        <taxon>Mollusca</taxon>
        <taxon>Bivalvia</taxon>
        <taxon>Autobranchia</taxon>
        <taxon>Heteroconchia</taxon>
        <taxon>Euheterodonta</taxon>
        <taxon>Imparidentia</taxon>
        <taxon>Neoheterodontei</taxon>
        <taxon>Myida</taxon>
        <taxon>Myoidea</taxon>
        <taxon>Myidae</taxon>
        <taxon>Mya</taxon>
    </lineage>
</organism>
<evidence type="ECO:0000313" key="3">
    <source>
        <dbReference type="EMBL" id="WAR26423.1"/>
    </source>
</evidence>
<feature type="compositionally biased region" description="Acidic residues" evidence="1">
    <location>
        <begin position="155"/>
        <end position="167"/>
    </location>
</feature>
<keyword evidence="4" id="KW-1185">Reference proteome</keyword>
<reference evidence="3" key="1">
    <citation type="submission" date="2022-11" db="EMBL/GenBank/DDBJ databases">
        <title>Centuries of genome instability and evolution in soft-shell clam transmissible cancer (bioRxiv).</title>
        <authorList>
            <person name="Hart S.F.M."/>
            <person name="Yonemitsu M.A."/>
            <person name="Giersch R.M."/>
            <person name="Beal B.F."/>
            <person name="Arriagada G."/>
            <person name="Davis B.W."/>
            <person name="Ostrander E.A."/>
            <person name="Goff S.P."/>
            <person name="Metzger M.J."/>
        </authorList>
    </citation>
    <scope>NUCLEOTIDE SEQUENCE</scope>
    <source>
        <strain evidence="3">MELC-2E11</strain>
        <tissue evidence="3">Siphon/mantle</tissue>
    </source>
</reference>
<proteinExistence type="predicted"/>
<dbReference type="InterPro" id="IPR046341">
    <property type="entry name" value="SET_dom_sf"/>
</dbReference>
<sequence length="897" mass="102431">MWQILSIKASNGVFVKEYIPKGLQLLEYMGKLRSCSPSDGEEDETYNIDATNTKGLGRMVNDSAKPNCKVKKIMTDKPRLWLYSIKDIHPGEQLTFDYGVKDAPWRKRKDFRSTPAEDTESLVASSTDQEQSDSELDNGDFKQSMAIQEANDERWSDEDISLEDSGDEYIPPVSSDFTYSEEDIVDADAQYKEQLDESYNAEEHVSDSTSDSDVIPIEQELVNKLTKPNLTIMQSKKKEDGTRIWDKKHCCQYCMKLVAKLPRHFEQKHKHEFEVEQVLSLPKKSPARKEKLRELMNAGDFLHNKNVIAKQTGNLIPFKRPKEEDSSRASDYVTCSQCLGLFLGRDLWRHAKRCPKQNRTARKQKRINHQAAGLALMHSNDFSKNESFKTDIVNKFSSDEVSFVARHDELIVRFGEKLYSKHSQQPHQHQYVRQKMREVARLLMNARKSDGNIHNLMDCVDPVKFPSIVEAVKVTCGFDGNGKYKVPSLALKIGHSLRKCANILKNQSLVTRNSNLKEKANSFLELCDGEWAAEVSSAALQNLHAETFNKPNKIPMAEDLKKLHDYLKAQADTLQKSLTEFADKDHWRELANVTLAQIVLFNRRRGGEAERLEVSQYLKGTQQSVKMQAEVASCLSPFERQLAENMKRIEIRGKRGRRVPVLLTDKLHQQMEILMKTREVVGISTRNIYVFARFGDAEFPLRSSDVLRKFALECGANNPELITSTSLRKHVATISQILNLKDNELDQLANFLGHDVRIHREFYRLPEDTIQLAKISKLLVELESGKIQNHEGKTLDEIHPDVEDLQVEIPSAESSADGETDGVPSRKAPITCKKKSTKRTMWSEEEKKAVHQFLGKFFVSAKLPGKALCLEAKSKAAVLSHRPWQQIKFYIKNHKVV</sequence>
<accession>A0ABY7FZV2</accession>
<evidence type="ECO:0000313" key="4">
    <source>
        <dbReference type="Proteomes" id="UP001164746"/>
    </source>
</evidence>
<dbReference type="SUPFAM" id="SSF82199">
    <property type="entry name" value="SET domain"/>
    <property type="match status" value="1"/>
</dbReference>
<dbReference type="SMART" id="SM00317">
    <property type="entry name" value="SET"/>
    <property type="match status" value="1"/>
</dbReference>
<name>A0ABY7FZV2_MYAAR</name>
<gene>
    <name evidence="3" type="ORF">MAR_012127</name>
</gene>
<dbReference type="Pfam" id="PF00856">
    <property type="entry name" value="SET"/>
    <property type="match status" value="1"/>
</dbReference>